<dbReference type="InterPro" id="IPR010291">
    <property type="entry name" value="Ion_channel_UNC-93"/>
</dbReference>
<dbReference type="Pfam" id="PF05978">
    <property type="entry name" value="UNC-93"/>
    <property type="match status" value="1"/>
</dbReference>
<dbReference type="PANTHER" id="PTHR19444">
    <property type="entry name" value="UNC-93 RELATED"/>
    <property type="match status" value="1"/>
</dbReference>
<evidence type="ECO:0000256" key="1">
    <source>
        <dbReference type="ARBA" id="ARBA00004141"/>
    </source>
</evidence>
<accession>A0A9J6CK73</accession>
<protein>
    <recommendedName>
        <fullName evidence="9">UNC93-like protein</fullName>
    </recommendedName>
</protein>
<reference evidence="7" key="1">
    <citation type="submission" date="2021-03" db="EMBL/GenBank/DDBJ databases">
        <title>Chromosome level genome of the anhydrobiotic midge Polypedilum vanderplanki.</title>
        <authorList>
            <person name="Yoshida Y."/>
            <person name="Kikawada T."/>
            <person name="Gusev O."/>
        </authorList>
    </citation>
    <scope>NUCLEOTIDE SEQUENCE</scope>
    <source>
        <strain evidence="7">NIAS01</strain>
        <tissue evidence="7">Whole body or cell culture</tissue>
    </source>
</reference>
<feature type="transmembrane region" description="Helical" evidence="6">
    <location>
        <begin position="103"/>
        <end position="121"/>
    </location>
</feature>
<keyword evidence="5 6" id="KW-0472">Membrane</keyword>
<comment type="caution">
    <text evidence="7">The sequence shown here is derived from an EMBL/GenBank/DDBJ whole genome shotgun (WGS) entry which is preliminary data.</text>
</comment>
<comment type="subcellular location">
    <subcellularLocation>
        <location evidence="1">Membrane</location>
        <topology evidence="1">Multi-pass membrane protein</topology>
    </subcellularLocation>
</comment>
<evidence type="ECO:0008006" key="9">
    <source>
        <dbReference type="Google" id="ProtNLM"/>
    </source>
</evidence>
<dbReference type="AlphaFoldDB" id="A0A9J6CK73"/>
<dbReference type="PANTHER" id="PTHR19444:SF13">
    <property type="entry name" value="PROTEIN UNC-93 HOMOLOG A"/>
    <property type="match status" value="1"/>
</dbReference>
<evidence type="ECO:0000313" key="7">
    <source>
        <dbReference type="EMBL" id="KAG5682263.1"/>
    </source>
</evidence>
<dbReference type="GO" id="GO:0006937">
    <property type="term" value="P:regulation of muscle contraction"/>
    <property type="evidence" value="ECO:0007669"/>
    <property type="project" value="TreeGrafter"/>
</dbReference>
<dbReference type="InterPro" id="IPR051951">
    <property type="entry name" value="UNC-93_regulatory"/>
</dbReference>
<dbReference type="EMBL" id="JADBJN010000001">
    <property type="protein sequence ID" value="KAG5682263.1"/>
    <property type="molecule type" value="Genomic_DNA"/>
</dbReference>
<evidence type="ECO:0000256" key="2">
    <source>
        <dbReference type="ARBA" id="ARBA00009172"/>
    </source>
</evidence>
<keyword evidence="4 6" id="KW-1133">Transmembrane helix</keyword>
<dbReference type="Proteomes" id="UP001107558">
    <property type="component" value="Chromosome 1"/>
</dbReference>
<evidence type="ECO:0000313" key="8">
    <source>
        <dbReference type="Proteomes" id="UP001107558"/>
    </source>
</evidence>
<dbReference type="GO" id="GO:0043266">
    <property type="term" value="P:regulation of potassium ion transport"/>
    <property type="evidence" value="ECO:0007669"/>
    <property type="project" value="TreeGrafter"/>
</dbReference>
<dbReference type="OrthoDB" id="78663at2759"/>
<feature type="transmembrane region" description="Helical" evidence="6">
    <location>
        <begin position="38"/>
        <end position="55"/>
    </location>
</feature>
<evidence type="ECO:0000256" key="3">
    <source>
        <dbReference type="ARBA" id="ARBA00022692"/>
    </source>
</evidence>
<feature type="transmembrane region" description="Helical" evidence="6">
    <location>
        <begin position="75"/>
        <end position="96"/>
    </location>
</feature>
<proteinExistence type="inferred from homology"/>
<evidence type="ECO:0000256" key="6">
    <source>
        <dbReference type="SAM" id="Phobius"/>
    </source>
</evidence>
<keyword evidence="8" id="KW-1185">Reference proteome</keyword>
<sequence length="133" mass="14920">MHGGYHGDDDDDHKKKDTVDTASIREKVKLARSEKWRILKNIFVVSLAFMIQFTAFQGTANLQSSINSKDSLGTISLAAIYGALVVSCIFLPTLLIRKLTVKWALFFSMLCYAPYIGAQFYPQFYTLIPAGFV</sequence>
<name>A0A9J6CK73_POLVA</name>
<gene>
    <name evidence="7" type="ORF">PVAND_011627</name>
</gene>
<evidence type="ECO:0000256" key="5">
    <source>
        <dbReference type="ARBA" id="ARBA00023136"/>
    </source>
</evidence>
<dbReference type="GO" id="GO:0055120">
    <property type="term" value="C:striated muscle dense body"/>
    <property type="evidence" value="ECO:0007669"/>
    <property type="project" value="TreeGrafter"/>
</dbReference>
<dbReference type="GO" id="GO:0015459">
    <property type="term" value="F:potassium channel regulator activity"/>
    <property type="evidence" value="ECO:0007669"/>
    <property type="project" value="TreeGrafter"/>
</dbReference>
<dbReference type="GO" id="GO:0005886">
    <property type="term" value="C:plasma membrane"/>
    <property type="evidence" value="ECO:0007669"/>
    <property type="project" value="TreeGrafter"/>
</dbReference>
<comment type="similarity">
    <text evidence="2">Belongs to the unc-93 family.</text>
</comment>
<keyword evidence="3 6" id="KW-0812">Transmembrane</keyword>
<organism evidence="7 8">
    <name type="scientific">Polypedilum vanderplanki</name>
    <name type="common">Sleeping chironomid midge</name>
    <dbReference type="NCBI Taxonomy" id="319348"/>
    <lineage>
        <taxon>Eukaryota</taxon>
        <taxon>Metazoa</taxon>
        <taxon>Ecdysozoa</taxon>
        <taxon>Arthropoda</taxon>
        <taxon>Hexapoda</taxon>
        <taxon>Insecta</taxon>
        <taxon>Pterygota</taxon>
        <taxon>Neoptera</taxon>
        <taxon>Endopterygota</taxon>
        <taxon>Diptera</taxon>
        <taxon>Nematocera</taxon>
        <taxon>Chironomoidea</taxon>
        <taxon>Chironomidae</taxon>
        <taxon>Chironominae</taxon>
        <taxon>Polypedilum</taxon>
        <taxon>Polypedilum</taxon>
    </lineage>
</organism>
<evidence type="ECO:0000256" key="4">
    <source>
        <dbReference type="ARBA" id="ARBA00022989"/>
    </source>
</evidence>